<sequence length="104" mass="12118">MTDTKPAMITGLIDEWQLRTAEAKQRLRLQYVPFHPTPEMVDKVETFLQISEDEQQQVIEACDSDDAELWISVLTARAIYEERQDKGTGSITEERVARYPERYP</sequence>
<evidence type="ECO:0000256" key="1">
    <source>
        <dbReference type="SAM" id="MobiDB-lite"/>
    </source>
</evidence>
<keyword evidence="2" id="KW-0614">Plasmid</keyword>
<geneLocation type="plasmid" evidence="2">
    <name>unnamed</name>
</geneLocation>
<dbReference type="RefSeq" id="WP_245135347.1">
    <property type="nucleotide sequence ID" value="NZ_CP128477.1"/>
</dbReference>
<protein>
    <submittedName>
        <fullName evidence="2">Uncharacterized protein</fullName>
    </submittedName>
</protein>
<name>A0ABT0CXA1_9HYPH</name>
<feature type="region of interest" description="Disordered" evidence="1">
    <location>
        <begin position="84"/>
        <end position="104"/>
    </location>
</feature>
<reference evidence="2 3" key="1">
    <citation type="submission" date="2022-03" db="EMBL/GenBank/DDBJ databases">
        <title>Rhizobium SSM4.3 sp. nov., isolated from Sediment (Gouqi Island).</title>
        <authorList>
            <person name="Chen G."/>
        </authorList>
    </citation>
    <scope>NUCLEOTIDE SEQUENCE [LARGE SCALE GENOMIC DNA]</scope>
    <source>
        <strain evidence="2 3">SSM4.3</strain>
        <plasmid evidence="2">unnamed</plasmid>
    </source>
</reference>
<dbReference type="Proteomes" id="UP001522662">
    <property type="component" value="Unassembled WGS sequence"/>
</dbReference>
<dbReference type="EMBL" id="JALAYX010000001">
    <property type="protein sequence ID" value="MCJ8237786.1"/>
    <property type="molecule type" value="Genomic_DNA"/>
</dbReference>
<comment type="caution">
    <text evidence="2">The sequence shown here is derived from an EMBL/GenBank/DDBJ whole genome shotgun (WGS) entry which is preliminary data.</text>
</comment>
<evidence type="ECO:0000313" key="2">
    <source>
        <dbReference type="EMBL" id="MCJ8237786.1"/>
    </source>
</evidence>
<gene>
    <name evidence="2" type="ORF">MKJ03_05565</name>
</gene>
<keyword evidence="3" id="KW-1185">Reference proteome</keyword>
<evidence type="ECO:0000313" key="3">
    <source>
        <dbReference type="Proteomes" id="UP001522662"/>
    </source>
</evidence>
<accession>A0ABT0CXA1</accession>
<proteinExistence type="predicted"/>
<organism evidence="2 3">
    <name type="scientific">Peteryoungia algae</name>
    <dbReference type="NCBI Taxonomy" id="2919917"/>
    <lineage>
        <taxon>Bacteria</taxon>
        <taxon>Pseudomonadati</taxon>
        <taxon>Pseudomonadota</taxon>
        <taxon>Alphaproteobacteria</taxon>
        <taxon>Hyphomicrobiales</taxon>
        <taxon>Rhizobiaceae</taxon>
        <taxon>Peteryoungia</taxon>
    </lineage>
</organism>